<keyword evidence="3" id="KW-1185">Reference proteome</keyword>
<name>A0A2N5S7I2_9BASI</name>
<dbReference type="AlphaFoldDB" id="A0A2N5S7I2"/>
<reference evidence="2 3" key="1">
    <citation type="submission" date="2017-11" db="EMBL/GenBank/DDBJ databases">
        <title>De novo assembly and phasing of dikaryotic genomes from two isolates of Puccinia coronata f. sp. avenae, the causal agent of oat crown rust.</title>
        <authorList>
            <person name="Miller M.E."/>
            <person name="Zhang Y."/>
            <person name="Omidvar V."/>
            <person name="Sperschneider J."/>
            <person name="Schwessinger B."/>
            <person name="Raley C."/>
            <person name="Palmer J.M."/>
            <person name="Garnica D."/>
            <person name="Upadhyaya N."/>
            <person name="Rathjen J."/>
            <person name="Taylor J.M."/>
            <person name="Park R.F."/>
            <person name="Dodds P.N."/>
            <person name="Hirsch C.D."/>
            <person name="Kianian S.F."/>
            <person name="Figueroa M."/>
        </authorList>
    </citation>
    <scope>NUCLEOTIDE SEQUENCE [LARGE SCALE GENOMIC DNA]</scope>
    <source>
        <strain evidence="2">12NC29</strain>
    </source>
</reference>
<gene>
    <name evidence="2" type="ORF">PCANC_27262</name>
</gene>
<comment type="caution">
    <text evidence="2">The sequence shown here is derived from an EMBL/GenBank/DDBJ whole genome shotgun (WGS) entry which is preliminary data.</text>
</comment>
<proteinExistence type="predicted"/>
<accession>A0A2N5S7I2</accession>
<protein>
    <submittedName>
        <fullName evidence="2">Uncharacterized protein</fullName>
    </submittedName>
</protein>
<sequence>MPTWLEPVFPTGRAICRSILRIMNNRPPKPSPRIDRQLTLVRRIKSYPVDPRDISCSIQNPTGGSARYLRGSEVEAESRARPSGTRETAWDNLAAQGWGAPGTVILTASLVTVPNGGVAGASEWRYFGDPFVPLSV</sequence>
<evidence type="ECO:0000256" key="1">
    <source>
        <dbReference type="SAM" id="MobiDB-lite"/>
    </source>
</evidence>
<feature type="compositionally biased region" description="Basic and acidic residues" evidence="1">
    <location>
        <begin position="70"/>
        <end position="80"/>
    </location>
</feature>
<dbReference type="Proteomes" id="UP000235388">
    <property type="component" value="Unassembled WGS sequence"/>
</dbReference>
<organism evidence="2 3">
    <name type="scientific">Puccinia coronata f. sp. avenae</name>
    <dbReference type="NCBI Taxonomy" id="200324"/>
    <lineage>
        <taxon>Eukaryota</taxon>
        <taxon>Fungi</taxon>
        <taxon>Dikarya</taxon>
        <taxon>Basidiomycota</taxon>
        <taxon>Pucciniomycotina</taxon>
        <taxon>Pucciniomycetes</taxon>
        <taxon>Pucciniales</taxon>
        <taxon>Pucciniaceae</taxon>
        <taxon>Puccinia</taxon>
    </lineage>
</organism>
<evidence type="ECO:0000313" key="3">
    <source>
        <dbReference type="Proteomes" id="UP000235388"/>
    </source>
</evidence>
<dbReference type="EMBL" id="PGCJ01001119">
    <property type="protein sequence ID" value="PLW09175.1"/>
    <property type="molecule type" value="Genomic_DNA"/>
</dbReference>
<evidence type="ECO:0000313" key="2">
    <source>
        <dbReference type="EMBL" id="PLW09175.1"/>
    </source>
</evidence>
<feature type="region of interest" description="Disordered" evidence="1">
    <location>
        <begin position="68"/>
        <end position="88"/>
    </location>
</feature>